<name>A0A9D4F9D5_DREPO</name>
<dbReference type="EMBL" id="JAIWYP010000007">
    <property type="protein sequence ID" value="KAH3793664.1"/>
    <property type="molecule type" value="Genomic_DNA"/>
</dbReference>
<dbReference type="AlphaFoldDB" id="A0A9D4F9D5"/>
<sequence>MDGTQDDELFDDLVEKRDQSEDVSVCAKVSDCYDDDYDIGDWIYDEYLTSEDLYELFGESDFKMTDTINYERYMFEIVMAN</sequence>
<accession>A0A9D4F9D5</accession>
<comment type="caution">
    <text evidence="1">The sequence shown here is derived from an EMBL/GenBank/DDBJ whole genome shotgun (WGS) entry which is preliminary data.</text>
</comment>
<proteinExistence type="predicted"/>
<reference evidence="1" key="2">
    <citation type="submission" date="2020-11" db="EMBL/GenBank/DDBJ databases">
        <authorList>
            <person name="McCartney M.A."/>
            <person name="Auch B."/>
            <person name="Kono T."/>
            <person name="Mallez S."/>
            <person name="Becker A."/>
            <person name="Gohl D.M."/>
            <person name="Silverstein K.A.T."/>
            <person name="Koren S."/>
            <person name="Bechman K.B."/>
            <person name="Herman A."/>
            <person name="Abrahante J.E."/>
            <person name="Garbe J."/>
        </authorList>
    </citation>
    <scope>NUCLEOTIDE SEQUENCE</scope>
    <source>
        <strain evidence="1">Duluth1</strain>
        <tissue evidence="1">Whole animal</tissue>
    </source>
</reference>
<protein>
    <submittedName>
        <fullName evidence="1">Uncharacterized protein</fullName>
    </submittedName>
</protein>
<keyword evidence="2" id="KW-1185">Reference proteome</keyword>
<evidence type="ECO:0000313" key="2">
    <source>
        <dbReference type="Proteomes" id="UP000828390"/>
    </source>
</evidence>
<evidence type="ECO:0000313" key="1">
    <source>
        <dbReference type="EMBL" id="KAH3793664.1"/>
    </source>
</evidence>
<organism evidence="1 2">
    <name type="scientific">Dreissena polymorpha</name>
    <name type="common">Zebra mussel</name>
    <name type="synonym">Mytilus polymorpha</name>
    <dbReference type="NCBI Taxonomy" id="45954"/>
    <lineage>
        <taxon>Eukaryota</taxon>
        <taxon>Metazoa</taxon>
        <taxon>Spiralia</taxon>
        <taxon>Lophotrochozoa</taxon>
        <taxon>Mollusca</taxon>
        <taxon>Bivalvia</taxon>
        <taxon>Autobranchia</taxon>
        <taxon>Heteroconchia</taxon>
        <taxon>Euheterodonta</taxon>
        <taxon>Imparidentia</taxon>
        <taxon>Neoheterodontei</taxon>
        <taxon>Myida</taxon>
        <taxon>Dreissenoidea</taxon>
        <taxon>Dreissenidae</taxon>
        <taxon>Dreissena</taxon>
    </lineage>
</organism>
<reference evidence="1" key="1">
    <citation type="journal article" date="2019" name="bioRxiv">
        <title>The Genome of the Zebra Mussel, Dreissena polymorpha: A Resource for Invasive Species Research.</title>
        <authorList>
            <person name="McCartney M.A."/>
            <person name="Auch B."/>
            <person name="Kono T."/>
            <person name="Mallez S."/>
            <person name="Zhang Y."/>
            <person name="Obille A."/>
            <person name="Becker A."/>
            <person name="Abrahante J.E."/>
            <person name="Garbe J."/>
            <person name="Badalamenti J.P."/>
            <person name="Herman A."/>
            <person name="Mangelson H."/>
            <person name="Liachko I."/>
            <person name="Sullivan S."/>
            <person name="Sone E.D."/>
            <person name="Koren S."/>
            <person name="Silverstein K.A.T."/>
            <person name="Beckman K.B."/>
            <person name="Gohl D.M."/>
        </authorList>
    </citation>
    <scope>NUCLEOTIDE SEQUENCE</scope>
    <source>
        <strain evidence="1">Duluth1</strain>
        <tissue evidence="1">Whole animal</tissue>
    </source>
</reference>
<dbReference type="Proteomes" id="UP000828390">
    <property type="component" value="Unassembled WGS sequence"/>
</dbReference>
<gene>
    <name evidence="1" type="ORF">DPMN_147181</name>
</gene>